<reference evidence="1" key="1">
    <citation type="journal article" date="2020" name="Nature">
        <title>Giant virus diversity and host interactions through global metagenomics.</title>
        <authorList>
            <person name="Schulz F."/>
            <person name="Roux S."/>
            <person name="Paez-Espino D."/>
            <person name="Jungbluth S."/>
            <person name="Walsh D.A."/>
            <person name="Denef V.J."/>
            <person name="McMahon K.D."/>
            <person name="Konstantinidis K.T."/>
            <person name="Eloe-Fadrosh E.A."/>
            <person name="Kyrpides N.C."/>
            <person name="Woyke T."/>
        </authorList>
    </citation>
    <scope>NUCLEOTIDE SEQUENCE</scope>
    <source>
        <strain evidence="1">GVMAG-M-3300023184-160</strain>
    </source>
</reference>
<dbReference type="AlphaFoldDB" id="A0A6C0HMW0"/>
<evidence type="ECO:0000313" key="1">
    <source>
        <dbReference type="EMBL" id="QHT81829.1"/>
    </source>
</evidence>
<dbReference type="EMBL" id="MN739993">
    <property type="protein sequence ID" value="QHT81829.1"/>
    <property type="molecule type" value="Genomic_DNA"/>
</dbReference>
<organism evidence="1">
    <name type="scientific">viral metagenome</name>
    <dbReference type="NCBI Taxonomy" id="1070528"/>
    <lineage>
        <taxon>unclassified sequences</taxon>
        <taxon>metagenomes</taxon>
        <taxon>organismal metagenomes</taxon>
    </lineage>
</organism>
<name>A0A6C0HMW0_9ZZZZ</name>
<sequence length="159" mass="18777">MRLSGDLYGESYGRIDLSLFGGTTEKIYVWQGCGCMDTGSDYCIRCYSSLDAHREEVDRLLISSPDMKEFVGHMRSSISRVEFQTIVVPWIERREKKMSQHIQHLYTVNHGQGLEQRIAFCGHPWGRTKEFYYYCRMKHIQSFFDSEKEECVYYEEPKP</sequence>
<proteinExistence type="predicted"/>
<accession>A0A6C0HMW0</accession>
<protein>
    <submittedName>
        <fullName evidence="1">Uncharacterized protein</fullName>
    </submittedName>
</protein>